<dbReference type="Gene3D" id="2.60.40.10">
    <property type="entry name" value="Immunoglobulins"/>
    <property type="match status" value="1"/>
</dbReference>
<protein>
    <recommendedName>
        <fullName evidence="2">Ig-like domain-containing protein</fullName>
    </recommendedName>
</protein>
<evidence type="ECO:0000313" key="3">
    <source>
        <dbReference type="EMBL" id="KAI1902349.1"/>
    </source>
</evidence>
<gene>
    <name evidence="3" type="ORF">AGOR_G00043850</name>
</gene>
<dbReference type="OrthoDB" id="5985519at2759"/>
<organism evidence="3 4">
    <name type="scientific">Albula goreensis</name>
    <dbReference type="NCBI Taxonomy" id="1534307"/>
    <lineage>
        <taxon>Eukaryota</taxon>
        <taxon>Metazoa</taxon>
        <taxon>Chordata</taxon>
        <taxon>Craniata</taxon>
        <taxon>Vertebrata</taxon>
        <taxon>Euteleostomi</taxon>
        <taxon>Actinopterygii</taxon>
        <taxon>Neopterygii</taxon>
        <taxon>Teleostei</taxon>
        <taxon>Albuliformes</taxon>
        <taxon>Albulidae</taxon>
        <taxon>Albula</taxon>
    </lineage>
</organism>
<evidence type="ECO:0000259" key="2">
    <source>
        <dbReference type="PROSITE" id="PS50835"/>
    </source>
</evidence>
<dbReference type="Pfam" id="PF07686">
    <property type="entry name" value="V-set"/>
    <property type="match status" value="1"/>
</dbReference>
<dbReference type="InterPro" id="IPR013106">
    <property type="entry name" value="Ig_V-set"/>
</dbReference>
<dbReference type="PROSITE" id="PS50835">
    <property type="entry name" value="IG_LIKE"/>
    <property type="match status" value="1"/>
</dbReference>
<keyword evidence="4" id="KW-1185">Reference proteome</keyword>
<dbReference type="AlphaFoldDB" id="A0A8T3DYG3"/>
<evidence type="ECO:0000313" key="4">
    <source>
        <dbReference type="Proteomes" id="UP000829720"/>
    </source>
</evidence>
<evidence type="ECO:0000256" key="1">
    <source>
        <dbReference type="SAM" id="MobiDB-lite"/>
    </source>
</evidence>
<dbReference type="InterPro" id="IPR036179">
    <property type="entry name" value="Ig-like_dom_sf"/>
</dbReference>
<dbReference type="InterPro" id="IPR007110">
    <property type="entry name" value="Ig-like_dom"/>
</dbReference>
<comment type="caution">
    <text evidence="3">The sequence shown here is derived from an EMBL/GenBank/DDBJ whole genome shotgun (WGS) entry which is preliminary data.</text>
</comment>
<dbReference type="SUPFAM" id="SSF48726">
    <property type="entry name" value="Immunoglobulin"/>
    <property type="match status" value="1"/>
</dbReference>
<feature type="compositionally biased region" description="Acidic residues" evidence="1">
    <location>
        <begin position="170"/>
        <end position="180"/>
    </location>
</feature>
<dbReference type="EMBL" id="JAERUA010000003">
    <property type="protein sequence ID" value="KAI1902349.1"/>
    <property type="molecule type" value="Genomic_DNA"/>
</dbReference>
<dbReference type="InterPro" id="IPR013783">
    <property type="entry name" value="Ig-like_fold"/>
</dbReference>
<dbReference type="SMART" id="SM00409">
    <property type="entry name" value="IG"/>
    <property type="match status" value="1"/>
</dbReference>
<name>A0A8T3DYG3_9TELE</name>
<feature type="domain" description="Ig-like" evidence="2">
    <location>
        <begin position="64"/>
        <end position="152"/>
    </location>
</feature>
<dbReference type="InterPro" id="IPR003599">
    <property type="entry name" value="Ig_sub"/>
</dbReference>
<sequence length="250" mass="27206">MCCPVSVLRYFLPAICPRVRGSKRNRLLCMRTHIFHETEARKRSERCAAADMLGLVGLCLLLSETVRTDHTVPVIEVKENGTASLPCGTSTPTRPVTWSRDTEGKQKILSLLDGRDHEIKYITDTGRRYGTAADFSLMITGVSRSDSGIYYCNGIPVQLQVITETAKDGDQEESEDDYEQEGSSSGEQDIAMDYGESPMKNQKDDNDGGSSSVQTGWKVLGMFLATLPFITATAAAVWAHSGGGAVGISQ</sequence>
<dbReference type="Proteomes" id="UP000829720">
    <property type="component" value="Unassembled WGS sequence"/>
</dbReference>
<reference evidence="3" key="1">
    <citation type="submission" date="2021-01" db="EMBL/GenBank/DDBJ databases">
        <authorList>
            <person name="Zahm M."/>
            <person name="Roques C."/>
            <person name="Cabau C."/>
            <person name="Klopp C."/>
            <person name="Donnadieu C."/>
            <person name="Jouanno E."/>
            <person name="Lampietro C."/>
            <person name="Louis A."/>
            <person name="Herpin A."/>
            <person name="Echchiki A."/>
            <person name="Berthelot C."/>
            <person name="Parey E."/>
            <person name="Roest-Crollius H."/>
            <person name="Braasch I."/>
            <person name="Postlethwait J."/>
            <person name="Bobe J."/>
            <person name="Montfort J."/>
            <person name="Bouchez O."/>
            <person name="Begum T."/>
            <person name="Mejri S."/>
            <person name="Adams A."/>
            <person name="Chen W.-J."/>
            <person name="Guiguen Y."/>
        </authorList>
    </citation>
    <scope>NUCLEOTIDE SEQUENCE</scope>
    <source>
        <tissue evidence="3">Blood</tissue>
    </source>
</reference>
<accession>A0A8T3DYG3</accession>
<proteinExistence type="predicted"/>
<feature type="region of interest" description="Disordered" evidence="1">
    <location>
        <begin position="165"/>
        <end position="212"/>
    </location>
</feature>